<dbReference type="Pfam" id="PF13631">
    <property type="entry name" value="Cytochrom_B_N_2"/>
    <property type="match status" value="1"/>
</dbReference>
<evidence type="ECO:0000256" key="1">
    <source>
        <dbReference type="ARBA" id="ARBA00001971"/>
    </source>
</evidence>
<feature type="transmembrane region" description="Helical" evidence="7">
    <location>
        <begin position="424"/>
        <end position="444"/>
    </location>
</feature>
<organism evidence="9 10">
    <name type="scientific">Kitasatospora aburaviensis</name>
    <dbReference type="NCBI Taxonomy" id="67265"/>
    <lineage>
        <taxon>Bacteria</taxon>
        <taxon>Bacillati</taxon>
        <taxon>Actinomycetota</taxon>
        <taxon>Actinomycetes</taxon>
        <taxon>Kitasatosporales</taxon>
        <taxon>Streptomycetaceae</taxon>
        <taxon>Kitasatospora</taxon>
    </lineage>
</organism>
<evidence type="ECO:0000256" key="3">
    <source>
        <dbReference type="ARBA" id="ARBA00016116"/>
    </source>
</evidence>
<feature type="compositionally biased region" description="Polar residues" evidence="6">
    <location>
        <begin position="1"/>
        <end position="16"/>
    </location>
</feature>
<feature type="transmembrane region" description="Helical" evidence="7">
    <location>
        <begin position="155"/>
        <end position="175"/>
    </location>
</feature>
<keyword evidence="7" id="KW-1133">Transmembrane helix</keyword>
<comment type="caution">
    <text evidence="9">The sequence shown here is derived from an EMBL/GenBank/DDBJ whole genome shotgun (WGS) entry which is preliminary data.</text>
</comment>
<feature type="region of interest" description="Disordered" evidence="6">
    <location>
        <begin position="1"/>
        <end position="20"/>
    </location>
</feature>
<keyword evidence="10" id="KW-1185">Reference proteome</keyword>
<comment type="cofactor">
    <cofactor evidence="1">
        <name>heme</name>
        <dbReference type="ChEBI" id="CHEBI:30413"/>
    </cofactor>
</comment>
<feature type="domain" description="Cytochrome b/b6 N-terminal region profile" evidence="8">
    <location>
        <begin position="26"/>
        <end position="252"/>
    </location>
</feature>
<dbReference type="EC" id="7.1.1.8" evidence="2"/>
<evidence type="ECO:0000259" key="8">
    <source>
        <dbReference type="PROSITE" id="PS51002"/>
    </source>
</evidence>
<sequence>MRADQQSSPGPVTSTRAEPANKAEALADWTDGRLGIYALAKSNIRKIFPDHWSFMLGEICLYTFVIIILTGVWLTLFFKPSMAEVIYEGQYIPLRGIEMSEAYRSTVNISFDIRGGLLMRQIHHWSAIVFVAAMLVHMMRVFFTGAFRKPREINWLFGAGLLILGMFDGFMGYSLPDDLLSGTGIRFMEGAVLAVPIVGTYLMFFIFGSQFPGMDIVPRLFTVHILLIPGIMLGLLVAHLILVFYHKHTQFAGPGRTEQNVVGMPLMPVYMAKAGGFFFLVFGVVAFMSAIATVNPIWAYGPYRPDQVSTDAQPDWYMGYSEGLIRIMPGWEIGLWGHTLNMGVFVPLMIFPLVLVAIWGYPFLEAWITGDRGEHHMADRPRNAPVRTAFGAAWVSLYLVLLAAGGNDLLATHFDLSINAITNAARIGFFVVPVVIFVITKRWCLGLQRRDKEKVLHGRETGVIQRLQHGEYIEVHAPLPQDRLYTLTSHEQPQPHKLPAEVDENGVARKVGLLERTRVKLSRGFYGQGSQIAKPTAEEHQEIASGHGHH</sequence>
<feature type="transmembrane region" description="Helical" evidence="7">
    <location>
        <begin position="187"/>
        <end position="208"/>
    </location>
</feature>
<dbReference type="RefSeq" id="WP_313762014.1">
    <property type="nucleotide sequence ID" value="NZ_BAAAVH010000077.1"/>
</dbReference>
<dbReference type="PANTHER" id="PTHR19271">
    <property type="entry name" value="CYTOCHROME B"/>
    <property type="match status" value="1"/>
</dbReference>
<evidence type="ECO:0000256" key="7">
    <source>
        <dbReference type="SAM" id="Phobius"/>
    </source>
</evidence>
<feature type="region of interest" description="Disordered" evidence="6">
    <location>
        <begin position="530"/>
        <end position="550"/>
    </location>
</feature>
<protein>
    <recommendedName>
        <fullName evidence="3">Cytochrome bc1 complex cytochrome b subunit</fullName>
        <ecNumber evidence="2">7.1.1.8</ecNumber>
    </recommendedName>
    <alternativeName>
        <fullName evidence="5">Cytochrome bc1 reductase complex subunit QcrB</fullName>
    </alternativeName>
</protein>
<evidence type="ECO:0000313" key="10">
    <source>
        <dbReference type="Proteomes" id="UP001596067"/>
    </source>
</evidence>
<dbReference type="Proteomes" id="UP001596067">
    <property type="component" value="Unassembled WGS sequence"/>
</dbReference>
<keyword evidence="7" id="KW-0472">Membrane</keyword>
<dbReference type="SUPFAM" id="SSF81342">
    <property type="entry name" value="Transmembrane di-heme cytochromes"/>
    <property type="match status" value="1"/>
</dbReference>
<feature type="transmembrane region" description="Helical" evidence="7">
    <location>
        <begin position="122"/>
        <end position="143"/>
    </location>
</feature>
<evidence type="ECO:0000256" key="4">
    <source>
        <dbReference type="ARBA" id="ARBA00029351"/>
    </source>
</evidence>
<evidence type="ECO:0000256" key="6">
    <source>
        <dbReference type="SAM" id="MobiDB-lite"/>
    </source>
</evidence>
<dbReference type="PANTHER" id="PTHR19271:SF16">
    <property type="entry name" value="CYTOCHROME B"/>
    <property type="match status" value="1"/>
</dbReference>
<feature type="transmembrane region" description="Helical" evidence="7">
    <location>
        <begin position="52"/>
        <end position="78"/>
    </location>
</feature>
<feature type="transmembrane region" description="Helical" evidence="7">
    <location>
        <begin position="384"/>
        <end position="404"/>
    </location>
</feature>
<evidence type="ECO:0000256" key="2">
    <source>
        <dbReference type="ARBA" id="ARBA00012951"/>
    </source>
</evidence>
<dbReference type="InterPro" id="IPR005797">
    <property type="entry name" value="Cyt_b/b6_N"/>
</dbReference>
<feature type="transmembrane region" description="Helical" evidence="7">
    <location>
        <begin position="277"/>
        <end position="298"/>
    </location>
</feature>
<feature type="transmembrane region" description="Helical" evidence="7">
    <location>
        <begin position="220"/>
        <end position="245"/>
    </location>
</feature>
<name>A0ABW1EU83_9ACTN</name>
<accession>A0ABW1EU83</accession>
<dbReference type="PROSITE" id="PS51002">
    <property type="entry name" value="CYTB_NTER"/>
    <property type="match status" value="1"/>
</dbReference>
<reference evidence="10" key="1">
    <citation type="journal article" date="2019" name="Int. J. Syst. Evol. Microbiol.">
        <title>The Global Catalogue of Microorganisms (GCM) 10K type strain sequencing project: providing services to taxonomists for standard genome sequencing and annotation.</title>
        <authorList>
            <consortium name="The Broad Institute Genomics Platform"/>
            <consortium name="The Broad Institute Genome Sequencing Center for Infectious Disease"/>
            <person name="Wu L."/>
            <person name="Ma J."/>
        </authorList>
    </citation>
    <scope>NUCLEOTIDE SEQUENCE [LARGE SCALE GENOMIC DNA]</scope>
    <source>
        <strain evidence="10">CGMCC 4.1469</strain>
    </source>
</reference>
<gene>
    <name evidence="9" type="ORF">ACFP0N_09585</name>
</gene>
<proteinExistence type="predicted"/>
<dbReference type="Gene3D" id="1.20.810.10">
    <property type="entry name" value="Cytochrome Bc1 Complex, Chain C"/>
    <property type="match status" value="1"/>
</dbReference>
<comment type="catalytic activity">
    <reaction evidence="4">
        <text>a quinol + 2 Fe(III)-[cytochrome c](out) = a quinone + 2 Fe(II)-[cytochrome c](out) + 2 H(+)(out)</text>
        <dbReference type="Rhea" id="RHEA:11484"/>
        <dbReference type="Rhea" id="RHEA-COMP:10350"/>
        <dbReference type="Rhea" id="RHEA-COMP:14399"/>
        <dbReference type="ChEBI" id="CHEBI:15378"/>
        <dbReference type="ChEBI" id="CHEBI:24646"/>
        <dbReference type="ChEBI" id="CHEBI:29033"/>
        <dbReference type="ChEBI" id="CHEBI:29034"/>
        <dbReference type="ChEBI" id="CHEBI:132124"/>
        <dbReference type="EC" id="7.1.1.8"/>
    </reaction>
</comment>
<dbReference type="InterPro" id="IPR016174">
    <property type="entry name" value="Di-haem_cyt_TM"/>
</dbReference>
<keyword evidence="7" id="KW-0812">Transmembrane</keyword>
<dbReference type="InterPro" id="IPR027387">
    <property type="entry name" value="Cytb/b6-like_sf"/>
</dbReference>
<evidence type="ECO:0000313" key="9">
    <source>
        <dbReference type="EMBL" id="MFC5885222.1"/>
    </source>
</evidence>
<feature type="transmembrane region" description="Helical" evidence="7">
    <location>
        <begin position="344"/>
        <end position="364"/>
    </location>
</feature>
<evidence type="ECO:0000256" key="5">
    <source>
        <dbReference type="ARBA" id="ARBA00029568"/>
    </source>
</evidence>
<dbReference type="EMBL" id="JBHSOD010000008">
    <property type="protein sequence ID" value="MFC5885222.1"/>
    <property type="molecule type" value="Genomic_DNA"/>
</dbReference>